<evidence type="ECO:0000313" key="6">
    <source>
        <dbReference type="Proteomes" id="UP000256220"/>
    </source>
</evidence>
<gene>
    <name evidence="5" type="ORF">BB31_10860</name>
</gene>
<dbReference type="Pfam" id="PF21761">
    <property type="entry name" value="RedAm-like_C"/>
    <property type="match status" value="1"/>
</dbReference>
<dbReference type="InterPro" id="IPR036291">
    <property type="entry name" value="NAD(P)-bd_dom_sf"/>
</dbReference>
<dbReference type="GO" id="GO:0016491">
    <property type="term" value="F:oxidoreductase activity"/>
    <property type="evidence" value="ECO:0007669"/>
    <property type="project" value="UniProtKB-KW"/>
</dbReference>
<keyword evidence="2" id="KW-0560">Oxidoreductase</keyword>
<organism evidence="5 6">
    <name type="scientific">Amycolatopsis lurida NRRL 2430</name>
    <dbReference type="NCBI Taxonomy" id="1460371"/>
    <lineage>
        <taxon>Bacteria</taxon>
        <taxon>Bacillati</taxon>
        <taxon>Actinomycetota</taxon>
        <taxon>Actinomycetes</taxon>
        <taxon>Pseudonocardiales</taxon>
        <taxon>Pseudonocardiaceae</taxon>
        <taxon>Amycolatopsis</taxon>
    </lineage>
</organism>
<dbReference type="Pfam" id="PF03446">
    <property type="entry name" value="NAD_binding_2"/>
    <property type="match status" value="1"/>
</dbReference>
<dbReference type="InterPro" id="IPR015815">
    <property type="entry name" value="HIBADH-related"/>
</dbReference>
<dbReference type="InterPro" id="IPR006115">
    <property type="entry name" value="6PGDH_NADP-bd"/>
</dbReference>
<dbReference type="PANTHER" id="PTHR43580">
    <property type="entry name" value="OXIDOREDUCTASE GLYR1-RELATED"/>
    <property type="match status" value="1"/>
</dbReference>
<dbReference type="GO" id="GO:0000785">
    <property type="term" value="C:chromatin"/>
    <property type="evidence" value="ECO:0007669"/>
    <property type="project" value="TreeGrafter"/>
</dbReference>
<comment type="caution">
    <text evidence="5">The sequence shown here is derived from an EMBL/GenBank/DDBJ whole genome shotgun (WGS) entry which is preliminary data.</text>
</comment>
<dbReference type="EMBL" id="JFBM01000007">
    <property type="protein sequence ID" value="KFU81364.1"/>
    <property type="molecule type" value="Genomic_DNA"/>
</dbReference>
<dbReference type="Gene3D" id="3.40.50.720">
    <property type="entry name" value="NAD(P)-binding Rossmann-like Domain"/>
    <property type="match status" value="1"/>
</dbReference>
<dbReference type="GO" id="GO:0003677">
    <property type="term" value="F:DNA binding"/>
    <property type="evidence" value="ECO:0007669"/>
    <property type="project" value="TreeGrafter"/>
</dbReference>
<proteinExistence type="inferred from homology"/>
<evidence type="ECO:0000256" key="1">
    <source>
        <dbReference type="ARBA" id="ARBA00009080"/>
    </source>
</evidence>
<evidence type="ECO:0000256" key="2">
    <source>
        <dbReference type="ARBA" id="ARBA00023002"/>
    </source>
</evidence>
<dbReference type="Proteomes" id="UP000256220">
    <property type="component" value="Unassembled WGS sequence"/>
</dbReference>
<dbReference type="RefSeq" id="WP_034309089.1">
    <property type="nucleotide sequence ID" value="NZ_JFBM01000007.1"/>
</dbReference>
<dbReference type="GO" id="GO:0031491">
    <property type="term" value="F:nucleosome binding"/>
    <property type="evidence" value="ECO:0007669"/>
    <property type="project" value="TreeGrafter"/>
</dbReference>
<sequence>MSTTPDRVAVIGLGNLGHALAETFLRQGIPTTVWNRDAAKADALVAAGATAAATAAEAIESSELVLVALLDATVARQVLTTAGDAVAGRALVNVTSGGPEDARELATWAAEHGARYLHGAVYAVPQTIGTAGSSISYSGAQDVHRRWQPKLDLLGKGTFLGADAGLASGYDVAILAGMYGMIGGFLHATAMASAAGVRATELTPMLLSWLADSFPALTTFAEEIDRGGYTGGESSLAMNQAGLSTIIRASRALDVPPDTLLPIKDLIDRQIAAGHGAASLSRAVESFRSAA</sequence>
<name>A0A2P2FXC0_AMYLU</name>
<dbReference type="AlphaFoldDB" id="A0A2P2FXC0"/>
<dbReference type="GO" id="GO:0140673">
    <property type="term" value="P:transcription elongation-coupled chromatin remodeling"/>
    <property type="evidence" value="ECO:0007669"/>
    <property type="project" value="TreeGrafter"/>
</dbReference>
<dbReference type="InterPro" id="IPR048666">
    <property type="entry name" value="RedAm-like_C"/>
</dbReference>
<evidence type="ECO:0000313" key="5">
    <source>
        <dbReference type="EMBL" id="KFU81364.1"/>
    </source>
</evidence>
<dbReference type="PIRSF" id="PIRSF000103">
    <property type="entry name" value="HIBADH"/>
    <property type="match status" value="1"/>
</dbReference>
<evidence type="ECO:0000259" key="3">
    <source>
        <dbReference type="Pfam" id="PF03446"/>
    </source>
</evidence>
<dbReference type="InterPro" id="IPR051265">
    <property type="entry name" value="HIBADH-related_NP60_sf"/>
</dbReference>
<feature type="domain" description="6-phosphogluconate dehydrogenase NADP-binding" evidence="3">
    <location>
        <begin position="7"/>
        <end position="158"/>
    </location>
</feature>
<dbReference type="PANTHER" id="PTHR43580:SF2">
    <property type="entry name" value="CYTOKINE-LIKE NUCLEAR FACTOR N-PAC"/>
    <property type="match status" value="1"/>
</dbReference>
<evidence type="ECO:0000259" key="4">
    <source>
        <dbReference type="Pfam" id="PF21761"/>
    </source>
</evidence>
<feature type="domain" description="NADPH-dependent reductive aminase-like C-terminal" evidence="4">
    <location>
        <begin position="163"/>
        <end position="288"/>
    </location>
</feature>
<protein>
    <submittedName>
        <fullName evidence="5">Uncharacterized protein</fullName>
    </submittedName>
</protein>
<accession>A0A2P2FXC0</accession>
<reference evidence="5 6" key="1">
    <citation type="journal article" date="2014" name="Genome Announc.">
        <title>Draft Genome Sequence of Amycolatopsis lurida NRRL 2430, Producer of the Glycopeptide Family Antibiotic Ristocetin.</title>
        <authorList>
            <person name="Kwun M.J."/>
            <person name="Hong H.J."/>
        </authorList>
    </citation>
    <scope>NUCLEOTIDE SEQUENCE [LARGE SCALE GENOMIC DNA]</scope>
    <source>
        <strain evidence="5 6">NRRL 2430</strain>
    </source>
</reference>
<comment type="similarity">
    <text evidence="1">Belongs to the HIBADH-related family.</text>
</comment>
<dbReference type="Gene3D" id="1.10.1040.10">
    <property type="entry name" value="N-(1-d-carboxylethyl)-l-norvaline Dehydrogenase, domain 2"/>
    <property type="match status" value="1"/>
</dbReference>
<dbReference type="SUPFAM" id="SSF51735">
    <property type="entry name" value="NAD(P)-binding Rossmann-fold domains"/>
    <property type="match status" value="1"/>
</dbReference>
<keyword evidence="6" id="KW-1185">Reference proteome</keyword>
<dbReference type="GO" id="GO:0050661">
    <property type="term" value="F:NADP binding"/>
    <property type="evidence" value="ECO:0007669"/>
    <property type="project" value="InterPro"/>
</dbReference>
<dbReference type="InterPro" id="IPR013328">
    <property type="entry name" value="6PGD_dom2"/>
</dbReference>